<protein>
    <submittedName>
        <fullName evidence="1">6576_t:CDS:1</fullName>
    </submittedName>
</protein>
<comment type="caution">
    <text evidence="1">The sequence shown here is derived from an EMBL/GenBank/DDBJ whole genome shotgun (WGS) entry which is preliminary data.</text>
</comment>
<name>A0A9N8VLZ2_9GLOM</name>
<evidence type="ECO:0000313" key="2">
    <source>
        <dbReference type="Proteomes" id="UP000789706"/>
    </source>
</evidence>
<dbReference type="AlphaFoldDB" id="A0A9N8VLZ2"/>
<keyword evidence="2" id="KW-1185">Reference proteome</keyword>
<proteinExistence type="predicted"/>
<dbReference type="Proteomes" id="UP000789706">
    <property type="component" value="Unassembled WGS sequence"/>
</dbReference>
<accession>A0A9N8VLZ2</accession>
<gene>
    <name evidence="1" type="ORF">DEBURN_LOCUS2386</name>
</gene>
<dbReference type="InterPro" id="IPR036676">
    <property type="entry name" value="PurM-like_C_sf"/>
</dbReference>
<dbReference type="OrthoDB" id="6666987at2759"/>
<sequence length="193" mass="22344">MISGGVGIIQPIMHLREKSHLELTYSFFRWWCKYYRFRLASIQRDNPEMQSASDRCLHRFRDAIQSVHDVGASGLSNTITKLFLGCVVKLRGIHNDDSMCHHWKFGSMKHRNDMLAVDQRHQIIRQILIIQDCLLNSTPINLPMAILFGKSPMMSRRKKARKMACIPFNTSLKVISVMFKQISILGDAISRHF</sequence>
<reference evidence="1" key="1">
    <citation type="submission" date="2021-06" db="EMBL/GenBank/DDBJ databases">
        <authorList>
            <person name="Kallberg Y."/>
            <person name="Tangrot J."/>
            <person name="Rosling A."/>
        </authorList>
    </citation>
    <scope>NUCLEOTIDE SEQUENCE</scope>
    <source>
        <strain evidence="1">AZ414A</strain>
    </source>
</reference>
<organism evidence="1 2">
    <name type="scientific">Diversispora eburnea</name>
    <dbReference type="NCBI Taxonomy" id="1213867"/>
    <lineage>
        <taxon>Eukaryota</taxon>
        <taxon>Fungi</taxon>
        <taxon>Fungi incertae sedis</taxon>
        <taxon>Mucoromycota</taxon>
        <taxon>Glomeromycotina</taxon>
        <taxon>Glomeromycetes</taxon>
        <taxon>Diversisporales</taxon>
        <taxon>Diversisporaceae</taxon>
        <taxon>Diversispora</taxon>
    </lineage>
</organism>
<dbReference type="Gene3D" id="3.90.650.10">
    <property type="entry name" value="PurM-like C-terminal domain"/>
    <property type="match status" value="1"/>
</dbReference>
<dbReference type="SUPFAM" id="SSF56042">
    <property type="entry name" value="PurM C-terminal domain-like"/>
    <property type="match status" value="1"/>
</dbReference>
<dbReference type="EMBL" id="CAJVPK010000130">
    <property type="protein sequence ID" value="CAG8455434.1"/>
    <property type="molecule type" value="Genomic_DNA"/>
</dbReference>
<evidence type="ECO:0000313" key="1">
    <source>
        <dbReference type="EMBL" id="CAG8455434.1"/>
    </source>
</evidence>